<dbReference type="Gene3D" id="3.90.1720.10">
    <property type="entry name" value="endopeptidase domain like (from Nostoc punctiforme)"/>
    <property type="match status" value="1"/>
</dbReference>
<dbReference type="InterPro" id="IPR038765">
    <property type="entry name" value="Papain-like_cys_pep_sf"/>
</dbReference>
<feature type="domain" description="NlpC/P60" evidence="5">
    <location>
        <begin position="10"/>
        <end position="149"/>
    </location>
</feature>
<name>A0ABW0T574_9HYPH</name>
<evidence type="ECO:0000256" key="3">
    <source>
        <dbReference type="ARBA" id="ARBA00022801"/>
    </source>
</evidence>
<comment type="similarity">
    <text evidence="1">Belongs to the peptidase C40 family.</text>
</comment>
<dbReference type="Pfam" id="PF00877">
    <property type="entry name" value="NLPC_P60"/>
    <property type="match status" value="1"/>
</dbReference>
<keyword evidence="3" id="KW-0378">Hydrolase</keyword>
<dbReference type="SUPFAM" id="SSF54001">
    <property type="entry name" value="Cysteine proteinases"/>
    <property type="match status" value="1"/>
</dbReference>
<proteinExistence type="inferred from homology"/>
<evidence type="ECO:0000256" key="1">
    <source>
        <dbReference type="ARBA" id="ARBA00007074"/>
    </source>
</evidence>
<evidence type="ECO:0000313" key="7">
    <source>
        <dbReference type="Proteomes" id="UP001596107"/>
    </source>
</evidence>
<sequence>MTQSDHPTEGALREAILYEALSWVGTPYRHQASRKGVGCDCLGLLRGVWRSVLGCEPEEPGVYSADWAECCGEERLLSAARRHCIERAHADPQPADIVLFRWRTNLPAKHVGIMTATDAFVHAYEGAAVVVSPLVPQWRRRIAGLFAFPMPLSSISRK</sequence>
<reference evidence="7" key="1">
    <citation type="journal article" date="2019" name="Int. J. Syst. Evol. Microbiol.">
        <title>The Global Catalogue of Microorganisms (GCM) 10K type strain sequencing project: providing services to taxonomists for standard genome sequencing and annotation.</title>
        <authorList>
            <consortium name="The Broad Institute Genomics Platform"/>
            <consortium name="The Broad Institute Genome Sequencing Center for Infectious Disease"/>
            <person name="Wu L."/>
            <person name="Ma J."/>
        </authorList>
    </citation>
    <scope>NUCLEOTIDE SEQUENCE [LARGE SCALE GENOMIC DNA]</scope>
    <source>
        <strain evidence="7">JCM 3366</strain>
    </source>
</reference>
<dbReference type="EMBL" id="JBHSNB010000001">
    <property type="protein sequence ID" value="MFC5583963.1"/>
    <property type="molecule type" value="Genomic_DNA"/>
</dbReference>
<keyword evidence="4" id="KW-0788">Thiol protease</keyword>
<evidence type="ECO:0000313" key="6">
    <source>
        <dbReference type="EMBL" id="MFC5583963.1"/>
    </source>
</evidence>
<dbReference type="NCBIfam" id="TIGR02219">
    <property type="entry name" value="phage_NlpC_fam"/>
    <property type="match status" value="1"/>
</dbReference>
<evidence type="ECO:0000256" key="4">
    <source>
        <dbReference type="ARBA" id="ARBA00022807"/>
    </source>
</evidence>
<dbReference type="RefSeq" id="WP_246637799.1">
    <property type="nucleotide sequence ID" value="NZ_CP078143.1"/>
</dbReference>
<comment type="caution">
    <text evidence="6">The sequence shown here is derived from an EMBL/GenBank/DDBJ whole genome shotgun (WGS) entry which is preliminary data.</text>
</comment>
<dbReference type="InterPro" id="IPR011929">
    <property type="entry name" value="Phage_pept_NlpC/P60"/>
</dbReference>
<evidence type="ECO:0000259" key="5">
    <source>
        <dbReference type="PROSITE" id="PS51935"/>
    </source>
</evidence>
<protein>
    <submittedName>
        <fullName evidence="6">NlpC/P60 family protein</fullName>
    </submittedName>
</protein>
<organism evidence="6 7">
    <name type="scientific">Nitratireductor kimnyeongensis</name>
    <dbReference type="NCBI Taxonomy" id="430679"/>
    <lineage>
        <taxon>Bacteria</taxon>
        <taxon>Pseudomonadati</taxon>
        <taxon>Pseudomonadota</taxon>
        <taxon>Alphaproteobacteria</taxon>
        <taxon>Hyphomicrobiales</taxon>
        <taxon>Phyllobacteriaceae</taxon>
        <taxon>Nitratireductor</taxon>
    </lineage>
</organism>
<keyword evidence="2" id="KW-0645">Protease</keyword>
<evidence type="ECO:0000256" key="2">
    <source>
        <dbReference type="ARBA" id="ARBA00022670"/>
    </source>
</evidence>
<keyword evidence="7" id="KW-1185">Reference proteome</keyword>
<dbReference type="InterPro" id="IPR000064">
    <property type="entry name" value="NLP_P60_dom"/>
</dbReference>
<accession>A0ABW0T574</accession>
<gene>
    <name evidence="6" type="ORF">ACFPOD_02485</name>
</gene>
<dbReference type="PROSITE" id="PS51935">
    <property type="entry name" value="NLPC_P60"/>
    <property type="match status" value="1"/>
</dbReference>
<dbReference type="Proteomes" id="UP001596107">
    <property type="component" value="Unassembled WGS sequence"/>
</dbReference>